<accession>A0A502C4J2</accession>
<dbReference type="Pfam" id="PF11856">
    <property type="entry name" value="DUF3376"/>
    <property type="match status" value="1"/>
</dbReference>
<dbReference type="InterPro" id="IPR002641">
    <property type="entry name" value="PNPLA_dom"/>
</dbReference>
<evidence type="ECO:0000256" key="2">
    <source>
        <dbReference type="PROSITE-ProRule" id="PRU01161"/>
    </source>
</evidence>
<keyword evidence="1 2" id="KW-0443">Lipid metabolism</keyword>
<feature type="domain" description="PNPLA" evidence="3">
    <location>
        <begin position="10"/>
        <end position="329"/>
    </location>
</feature>
<evidence type="ECO:0000259" key="3">
    <source>
        <dbReference type="PROSITE" id="PS51635"/>
    </source>
</evidence>
<dbReference type="GO" id="GO:0016042">
    <property type="term" value="P:lipid catabolic process"/>
    <property type="evidence" value="ECO:0007669"/>
    <property type="project" value="UniProtKB-UniRule"/>
</dbReference>
<name>A0A502C4J2_9SPHN</name>
<dbReference type="Gene3D" id="3.40.1090.10">
    <property type="entry name" value="Cytosolic phospholipase A2 catalytic domain"/>
    <property type="match status" value="1"/>
</dbReference>
<organism evidence="4 5">
    <name type="scientific">Sphingomonas oligophenolica</name>
    <dbReference type="NCBI Taxonomy" id="301154"/>
    <lineage>
        <taxon>Bacteria</taxon>
        <taxon>Pseudomonadati</taxon>
        <taxon>Pseudomonadota</taxon>
        <taxon>Alphaproteobacteria</taxon>
        <taxon>Sphingomonadales</taxon>
        <taxon>Sphingomonadaceae</taxon>
        <taxon>Sphingomonas</taxon>
    </lineage>
</organism>
<keyword evidence="5" id="KW-1185">Reference proteome</keyword>
<protein>
    <submittedName>
        <fullName evidence="4">Patatin-like protein</fullName>
    </submittedName>
</protein>
<feature type="active site" description="Proton acceptor" evidence="2">
    <location>
        <position position="316"/>
    </location>
</feature>
<evidence type="ECO:0000256" key="1">
    <source>
        <dbReference type="ARBA" id="ARBA00023098"/>
    </source>
</evidence>
<comment type="caution">
    <text evidence="4">The sequence shown here is derived from an EMBL/GenBank/DDBJ whole genome shotgun (WGS) entry which is preliminary data.</text>
</comment>
<reference evidence="4 5" key="1">
    <citation type="journal article" date="2019" name="Environ. Microbiol.">
        <title>Species interactions and distinct microbial communities in high Arctic permafrost affected cryosols are associated with the CH4 and CO2 gas fluxes.</title>
        <authorList>
            <person name="Altshuler I."/>
            <person name="Hamel J."/>
            <person name="Turney S."/>
            <person name="Magnuson E."/>
            <person name="Levesque R."/>
            <person name="Greer C."/>
            <person name="Whyte L.G."/>
        </authorList>
    </citation>
    <scope>NUCLEOTIDE SEQUENCE [LARGE SCALE GENOMIC DNA]</scope>
    <source>
        <strain evidence="4 5">S5.1</strain>
    </source>
</reference>
<dbReference type="EMBL" id="RCZK01000015">
    <property type="protein sequence ID" value="TPG08465.1"/>
    <property type="molecule type" value="Genomic_DNA"/>
</dbReference>
<feature type="active site" description="Nucleophile" evidence="2">
    <location>
        <position position="79"/>
    </location>
</feature>
<dbReference type="AlphaFoldDB" id="A0A502C4J2"/>
<comment type="caution">
    <text evidence="2">Lacks conserved residue(s) required for the propagation of feature annotation.</text>
</comment>
<feature type="short sequence motif" description="GXSXG" evidence="2">
    <location>
        <begin position="77"/>
        <end position="81"/>
    </location>
</feature>
<proteinExistence type="predicted"/>
<dbReference type="Pfam" id="PF01734">
    <property type="entry name" value="Patatin"/>
    <property type="match status" value="1"/>
</dbReference>
<dbReference type="InterPro" id="IPR016035">
    <property type="entry name" value="Acyl_Trfase/lysoPLipase"/>
</dbReference>
<evidence type="ECO:0000313" key="4">
    <source>
        <dbReference type="EMBL" id="TPG08465.1"/>
    </source>
</evidence>
<dbReference type="Proteomes" id="UP000318413">
    <property type="component" value="Unassembled WGS sequence"/>
</dbReference>
<dbReference type="RefSeq" id="WP_140872609.1">
    <property type="nucleotide sequence ID" value="NZ_RCZK01000015.1"/>
</dbReference>
<dbReference type="SUPFAM" id="SSF52151">
    <property type="entry name" value="FabD/lysophospholipase-like"/>
    <property type="match status" value="1"/>
</dbReference>
<keyword evidence="2" id="KW-0442">Lipid degradation</keyword>
<sequence length="760" mass="83561">MREKELRLALVCYGGISLAVYMHGITKEIWRLVRASRAHHDGEPASGGIQGVYRALLEEIEAEGSIRVRVLADIIAGASAGGINGIFLGQAITTGQSLDPLTDLWLQSADVEALIDPVAAPSSRFSKAWALPLAWMAAGRSADKVEELDEKTREEVRVKLSHFVRSRWFEPPFGGSIFTGLLLDAFDAMAASERGPRLLPPGQPLDLFVTVTDFAGHPERLALNSPPEVLETEHRLVIDFSDHGHPADTLAAIPELAFAARATSSFPGAFPPFTVTELDGVLANRHQDWAGRRGFLKRALPRQFAAGHAETVVLIDGSVLANAPFRPAIDALKERPARREIDRRFVYIDPKPGIRLRLTKGGAQPGFFQTILGALSDLPRQQPIGDNLNAIAGRSARIDRMRGILTALRPAVEAEIEALFGHTLFLDRPTASRLVAWRRRAQHAAAVKAGYSYAAYGHLKLAGVVETITGLLYHVGGELGQMRWRRIQRAIEAAITARGFDDAAPSFSGKESAATIDFLRTFDLGFRIRRLRLMARRLNEIDTQGEEVTAISDAIYTSLSAYLDRQRVDDHPELRQQVRSLRGEAHELLGALATSLDLKTLDAETDERLAEGFAALDKAPRRALLLTYLGFPYFDTATLPLLQGEGLDEFDPIKVDRIAPDDAPSIRSGGAEATLKGIQFNSFGAFFSRAYRENDYLWGRLHGAERMIDITVSTLPPTVRMKPGRVAAIKRAAFLAILDEEEPRLTKIAPLFVELRQEIG</sequence>
<keyword evidence="2" id="KW-0378">Hydrolase</keyword>
<dbReference type="NCBIfam" id="TIGR03607">
    <property type="entry name" value="patatin-like protein"/>
    <property type="match status" value="1"/>
</dbReference>
<dbReference type="GO" id="GO:0016787">
    <property type="term" value="F:hydrolase activity"/>
    <property type="evidence" value="ECO:0007669"/>
    <property type="project" value="UniProtKB-UniRule"/>
</dbReference>
<dbReference type="PROSITE" id="PS51635">
    <property type="entry name" value="PNPLA"/>
    <property type="match status" value="1"/>
</dbReference>
<dbReference type="InterPro" id="IPR019894">
    <property type="entry name" value="Patatin-related_protein"/>
</dbReference>
<evidence type="ECO:0000313" key="5">
    <source>
        <dbReference type="Proteomes" id="UP000318413"/>
    </source>
</evidence>
<dbReference type="InterPro" id="IPR024282">
    <property type="entry name" value="DUF3376"/>
</dbReference>
<dbReference type="OrthoDB" id="8728704at2"/>
<gene>
    <name evidence="4" type="ORF">EAH84_13905</name>
</gene>